<evidence type="ECO:0008006" key="3">
    <source>
        <dbReference type="Google" id="ProtNLM"/>
    </source>
</evidence>
<accession>A0A2P5ANQ0</accession>
<dbReference type="OrthoDB" id="1612006at2759"/>
<gene>
    <name evidence="1" type="ORF">PanWU01x14_314780</name>
</gene>
<dbReference type="PANTHER" id="PTHR33710">
    <property type="entry name" value="BNAC02G09200D PROTEIN"/>
    <property type="match status" value="1"/>
</dbReference>
<comment type="caution">
    <text evidence="1">The sequence shown here is derived from an EMBL/GenBank/DDBJ whole genome shotgun (WGS) entry which is preliminary data.</text>
</comment>
<dbReference type="EMBL" id="JXTB01000504">
    <property type="protein sequence ID" value="PON38185.1"/>
    <property type="molecule type" value="Genomic_DNA"/>
</dbReference>
<organism evidence="1 2">
    <name type="scientific">Parasponia andersonii</name>
    <name type="common">Sponia andersonii</name>
    <dbReference type="NCBI Taxonomy" id="3476"/>
    <lineage>
        <taxon>Eukaryota</taxon>
        <taxon>Viridiplantae</taxon>
        <taxon>Streptophyta</taxon>
        <taxon>Embryophyta</taxon>
        <taxon>Tracheophyta</taxon>
        <taxon>Spermatophyta</taxon>
        <taxon>Magnoliopsida</taxon>
        <taxon>eudicotyledons</taxon>
        <taxon>Gunneridae</taxon>
        <taxon>Pentapetalae</taxon>
        <taxon>rosids</taxon>
        <taxon>fabids</taxon>
        <taxon>Rosales</taxon>
        <taxon>Cannabaceae</taxon>
        <taxon>Parasponia</taxon>
    </lineage>
</organism>
<dbReference type="Proteomes" id="UP000237105">
    <property type="component" value="Unassembled WGS sequence"/>
</dbReference>
<evidence type="ECO:0000313" key="2">
    <source>
        <dbReference type="Proteomes" id="UP000237105"/>
    </source>
</evidence>
<dbReference type="PANTHER" id="PTHR33710:SF77">
    <property type="entry name" value="DNASE I-LIKE SUPERFAMILY PROTEIN"/>
    <property type="match status" value="1"/>
</dbReference>
<proteinExistence type="predicted"/>
<keyword evidence="2" id="KW-1185">Reference proteome</keyword>
<dbReference type="AlphaFoldDB" id="A0A2P5ANQ0"/>
<protein>
    <recommendedName>
        <fullName evidence="3">Endonuclease/exonuclease/phosphatase</fullName>
    </recommendedName>
</protein>
<evidence type="ECO:0000313" key="1">
    <source>
        <dbReference type="EMBL" id="PON38185.1"/>
    </source>
</evidence>
<reference evidence="2" key="1">
    <citation type="submission" date="2016-06" db="EMBL/GenBank/DDBJ databases">
        <title>Parallel loss of symbiosis genes in relatives of nitrogen-fixing non-legume Parasponia.</title>
        <authorList>
            <person name="Van Velzen R."/>
            <person name="Holmer R."/>
            <person name="Bu F."/>
            <person name="Rutten L."/>
            <person name="Van Zeijl A."/>
            <person name="Liu W."/>
            <person name="Santuari L."/>
            <person name="Cao Q."/>
            <person name="Sharma T."/>
            <person name="Shen D."/>
            <person name="Roswanjaya Y."/>
            <person name="Wardhani T."/>
            <person name="Kalhor M.S."/>
            <person name="Jansen J."/>
            <person name="Van den Hoogen J."/>
            <person name="Gungor B."/>
            <person name="Hartog M."/>
            <person name="Hontelez J."/>
            <person name="Verver J."/>
            <person name="Yang W.-C."/>
            <person name="Schijlen E."/>
            <person name="Repin R."/>
            <person name="Schilthuizen M."/>
            <person name="Schranz E."/>
            <person name="Heidstra R."/>
            <person name="Miyata K."/>
            <person name="Fedorova E."/>
            <person name="Kohlen W."/>
            <person name="Bisseling T."/>
            <person name="Smit S."/>
            <person name="Geurts R."/>
        </authorList>
    </citation>
    <scope>NUCLEOTIDE SEQUENCE [LARGE SCALE GENOMIC DNA]</scope>
    <source>
        <strain evidence="2">cv. WU1-14</strain>
    </source>
</reference>
<sequence length="81" mass="9247">MVLAVLARPRHRQGAMFSRARLDRVVTTPEWVETFPNASVKNIADCTSDHTLILLDTSSAAYEVFKPFKYEAMWAKDIHSH</sequence>
<name>A0A2P5ANQ0_PARAD</name>